<feature type="transmembrane region" description="Helical" evidence="1">
    <location>
        <begin position="147"/>
        <end position="166"/>
    </location>
</feature>
<feature type="transmembrane region" description="Helical" evidence="1">
    <location>
        <begin position="330"/>
        <end position="351"/>
    </location>
</feature>
<feature type="transmembrane region" description="Helical" evidence="1">
    <location>
        <begin position="178"/>
        <end position="197"/>
    </location>
</feature>
<protein>
    <submittedName>
        <fullName evidence="2">Uncharacterized protein</fullName>
    </submittedName>
</protein>
<feature type="transmembrane region" description="Helical" evidence="1">
    <location>
        <begin position="40"/>
        <end position="61"/>
    </location>
</feature>
<reference evidence="2 3" key="1">
    <citation type="submission" date="2017-02" db="EMBL/GenBank/DDBJ databases">
        <title>Blood Disease Bacterium A2-HR MARDI.</title>
        <authorList>
            <person name="Badrun R."/>
            <person name="Abu Bakar N."/>
            <person name="Laboh R."/>
        </authorList>
    </citation>
    <scope>NUCLEOTIDE SEQUENCE [LARGE SCALE GENOMIC DNA]</scope>
    <source>
        <strain evidence="2 3">A2-HR MARDI</strain>
    </source>
</reference>
<sequence length="366" mass="38338">MVTRAIFVAMAAVMLVAGIAGGLARVGVVAPAVAGTQWLGYAALNHAALMICGFLCTVIAIERAVAVKSRMAFLAPMLSGTSGLCLLFGWAEAGAWLNVAASMCFVGVNVVIVLRQLAAHTALLLVGALSWLIGSLAFAISPDTATALPWWFAFLVLTVAAERLEMARLMRQTAATRLALHGVLAILLLGALVSARVPDLGAMLYGLSLMLLAVWLACFDIARRTVRTSGLSRYMAVCLLGAYAWLVVAGAAWAAAGLGLPTRDAALHALALGFLFSMIMGHAPVILPAIAGVRLRFGRAYYVPLALLHGSLLLRLGAGMFVAPLRALGASFNAIAIAMFTLTMTGAAIAWRRNDRRRASGPSGRQ</sequence>
<evidence type="ECO:0000256" key="1">
    <source>
        <dbReference type="SAM" id="Phobius"/>
    </source>
</evidence>
<feature type="transmembrane region" description="Helical" evidence="1">
    <location>
        <begin position="121"/>
        <end position="141"/>
    </location>
</feature>
<dbReference type="RefSeq" id="WP_078222284.1">
    <property type="nucleotide sequence ID" value="NZ_CP019911.1"/>
</dbReference>
<feature type="transmembrane region" description="Helical" evidence="1">
    <location>
        <begin position="73"/>
        <end position="90"/>
    </location>
</feature>
<feature type="transmembrane region" description="Helical" evidence="1">
    <location>
        <begin position="302"/>
        <end position="324"/>
    </location>
</feature>
<gene>
    <name evidence="2" type="ORF">B0B51_07770</name>
</gene>
<evidence type="ECO:0000313" key="2">
    <source>
        <dbReference type="EMBL" id="AQW29885.1"/>
    </source>
</evidence>
<keyword evidence="1" id="KW-0812">Transmembrane</keyword>
<keyword evidence="1" id="KW-0472">Membrane</keyword>
<accession>A0A1U9VHA6</accession>
<dbReference type="Proteomes" id="UP000189628">
    <property type="component" value="Chromosome"/>
</dbReference>
<evidence type="ECO:0000313" key="3">
    <source>
        <dbReference type="Proteomes" id="UP000189628"/>
    </source>
</evidence>
<proteinExistence type="predicted"/>
<dbReference type="EMBL" id="CP019911">
    <property type="protein sequence ID" value="AQW29885.1"/>
    <property type="molecule type" value="Genomic_DNA"/>
</dbReference>
<feature type="transmembrane region" description="Helical" evidence="1">
    <location>
        <begin position="234"/>
        <end position="255"/>
    </location>
</feature>
<feature type="transmembrane region" description="Helical" evidence="1">
    <location>
        <begin position="267"/>
        <end position="290"/>
    </location>
</feature>
<organism evidence="2 3">
    <name type="scientific">blood disease bacterium A2-HR MARDI</name>
    <dbReference type="NCBI Taxonomy" id="1944648"/>
    <lineage>
        <taxon>Bacteria</taxon>
        <taxon>Pseudomonadati</taxon>
        <taxon>Pseudomonadota</taxon>
        <taxon>Betaproteobacteria</taxon>
        <taxon>Burkholderiales</taxon>
        <taxon>Burkholderiaceae</taxon>
        <taxon>Ralstonia</taxon>
        <taxon>Ralstonia solanacearum species complex</taxon>
    </lineage>
</organism>
<feature type="transmembrane region" description="Helical" evidence="1">
    <location>
        <begin position="203"/>
        <end position="222"/>
    </location>
</feature>
<dbReference type="AlphaFoldDB" id="A0A1U9VHA6"/>
<feature type="transmembrane region" description="Helical" evidence="1">
    <location>
        <begin position="96"/>
        <end position="114"/>
    </location>
</feature>
<keyword evidence="1" id="KW-1133">Transmembrane helix</keyword>
<name>A0A1U9VHA6_9RALS</name>